<dbReference type="Pfam" id="PF00072">
    <property type="entry name" value="Response_reg"/>
    <property type="match status" value="1"/>
</dbReference>
<gene>
    <name evidence="3" type="ORF">ALE3EI_0784</name>
</gene>
<accession>A0A7G8PSP3</accession>
<feature type="domain" description="Response regulatory" evidence="2">
    <location>
        <begin position="9"/>
        <end position="126"/>
    </location>
</feature>
<dbReference type="PROSITE" id="PS50110">
    <property type="entry name" value="RESPONSE_REGULATORY"/>
    <property type="match status" value="1"/>
</dbReference>
<dbReference type="GO" id="GO:0000160">
    <property type="term" value="P:phosphorelay signal transduction system"/>
    <property type="evidence" value="ECO:0007669"/>
    <property type="project" value="InterPro"/>
</dbReference>
<dbReference type="InterPro" id="IPR001789">
    <property type="entry name" value="Sig_transdc_resp-reg_receiver"/>
</dbReference>
<dbReference type="InterPro" id="IPR011006">
    <property type="entry name" value="CheY-like_superfamily"/>
</dbReference>
<keyword evidence="1" id="KW-0597">Phosphoprotein</keyword>
<evidence type="ECO:0000313" key="4">
    <source>
        <dbReference type="Proteomes" id="UP000515514"/>
    </source>
</evidence>
<protein>
    <submittedName>
        <fullName evidence="3">Response regulator</fullName>
    </submittedName>
</protein>
<sequence>METIEKKLIFLVVEDMVSDSVLLQRQLTKLCKEPEIRFADGKLSLINALKSYVPDFILCDFNLNGFDAFDVIEIGKEYNPLIPVIVITGNLKNERDEARLMEQGAAGFFLKDPMDKLHERMLPLFHKLLKEKEAHLESIEKKRLEINNYQKNSDYFREYGKKGKKKSGFINYLKRIFLR</sequence>
<dbReference type="RefSeq" id="WP_186991053.1">
    <property type="nucleotide sequence ID" value="NZ_CP052909.1"/>
</dbReference>
<dbReference type="CDD" id="cd00156">
    <property type="entry name" value="REC"/>
    <property type="match status" value="1"/>
</dbReference>
<evidence type="ECO:0000259" key="2">
    <source>
        <dbReference type="PROSITE" id="PS50110"/>
    </source>
</evidence>
<dbReference type="SUPFAM" id="SSF52172">
    <property type="entry name" value="CheY-like"/>
    <property type="match status" value="1"/>
</dbReference>
<evidence type="ECO:0000313" key="3">
    <source>
        <dbReference type="EMBL" id="QNJ97359.1"/>
    </source>
</evidence>
<dbReference type="KEGG" id="alti:ALE3EI_0784"/>
<name>A0A7G8PSP3_9FLAO</name>
<evidence type="ECO:0000256" key="1">
    <source>
        <dbReference type="PROSITE-ProRule" id="PRU00169"/>
    </source>
</evidence>
<reference evidence="3 4" key="1">
    <citation type="submission" date="2020-04" db="EMBL/GenBank/DDBJ databases">
        <title>Genome sequence of Altibacter aquimarinus strain ALE3EI.</title>
        <authorList>
            <person name="Oh H.-M."/>
            <person name="Jang D."/>
        </authorList>
    </citation>
    <scope>NUCLEOTIDE SEQUENCE [LARGE SCALE GENOMIC DNA]</scope>
    <source>
        <strain evidence="3 4">ALE3EI</strain>
    </source>
</reference>
<dbReference type="AlphaFoldDB" id="A0A7G8PSP3"/>
<dbReference type="Gene3D" id="3.40.50.2300">
    <property type="match status" value="1"/>
</dbReference>
<feature type="modified residue" description="4-aspartylphosphate" evidence="1">
    <location>
        <position position="60"/>
    </location>
</feature>
<organism evidence="3 4">
    <name type="scientific">Constantimarinum furrinae</name>
    <dbReference type="NCBI Taxonomy" id="2562285"/>
    <lineage>
        <taxon>Bacteria</taxon>
        <taxon>Pseudomonadati</taxon>
        <taxon>Bacteroidota</taxon>
        <taxon>Flavobacteriia</taxon>
        <taxon>Flavobacteriales</taxon>
        <taxon>Flavobacteriaceae</taxon>
        <taxon>Altibacter/Constantimarinum group</taxon>
        <taxon>Constantimarinum</taxon>
    </lineage>
</organism>
<keyword evidence="4" id="KW-1185">Reference proteome</keyword>
<dbReference type="EMBL" id="CP052909">
    <property type="protein sequence ID" value="QNJ97359.1"/>
    <property type="molecule type" value="Genomic_DNA"/>
</dbReference>
<dbReference type="Proteomes" id="UP000515514">
    <property type="component" value="Chromosome"/>
</dbReference>
<proteinExistence type="predicted"/>